<protein>
    <submittedName>
        <fullName evidence="3">Uncharacterized protein</fullName>
    </submittedName>
</protein>
<accession>A0A2H0UKE9</accession>
<gene>
    <name evidence="3" type="ORF">COU11_03430</name>
</gene>
<feature type="compositionally biased region" description="Polar residues" evidence="1">
    <location>
        <begin position="1"/>
        <end position="16"/>
    </location>
</feature>
<organism evidence="3 4">
    <name type="scientific">Candidatus Harrisonbacteria bacterium CG10_big_fil_rev_8_21_14_0_10_49_15</name>
    <dbReference type="NCBI Taxonomy" id="1974587"/>
    <lineage>
        <taxon>Bacteria</taxon>
        <taxon>Candidatus Harrisoniibacteriota</taxon>
    </lineage>
</organism>
<sequence>MANNNNQSFDNTQSQPFDDAQGKPVNTGAGDQGSGSLTDRLNNVAQASPGQPPQNLPGAAPASAPQDKLVPEPGPAAADQQQPRTMMTDMGQMTPPAAPANQPSFTPAGIDANEPMFTPETANGMEMEPDIAGSKSHTLWWILGIVMGIIILGLIGYFVVYPIFSSGEPVINPPVAEQPATEDQPGQSELLSHTSAFKGAPQGQITVSLDGTVTSAAVTTTLRREAAELPDGLTEIIFTDGAGNQVPFGQFVAAVAPSLGDQESTAALFADDFTAFIYKNADGIWPGYIGKLDATDPAALTAWFEALEASSLGEFFVTSPGDFQEFRNGTVLGLPDRFAPTETAGASLGYLANETEVLISTSFEGMKEAIRLLGWAS</sequence>
<keyword evidence="2" id="KW-0812">Transmembrane</keyword>
<proteinExistence type="predicted"/>
<keyword evidence="2" id="KW-0472">Membrane</keyword>
<evidence type="ECO:0000256" key="1">
    <source>
        <dbReference type="SAM" id="MobiDB-lite"/>
    </source>
</evidence>
<reference evidence="4" key="1">
    <citation type="submission" date="2017-09" db="EMBL/GenBank/DDBJ databases">
        <title>Depth-based differentiation of microbial function through sediment-hosted aquifers and enrichment of novel symbionts in the deep terrestrial subsurface.</title>
        <authorList>
            <person name="Probst A.J."/>
            <person name="Ladd B."/>
            <person name="Jarett J.K."/>
            <person name="Geller-Mcgrath D.E."/>
            <person name="Sieber C.M.K."/>
            <person name="Emerson J.B."/>
            <person name="Anantharaman K."/>
            <person name="Thomas B.C."/>
            <person name="Malmstrom R."/>
            <person name="Stieglmeier M."/>
            <person name="Klingl A."/>
            <person name="Woyke T."/>
            <person name="Ryan C.M."/>
            <person name="Banfield J.F."/>
        </authorList>
    </citation>
    <scope>NUCLEOTIDE SEQUENCE [LARGE SCALE GENOMIC DNA]</scope>
</reference>
<comment type="caution">
    <text evidence="3">The sequence shown here is derived from an EMBL/GenBank/DDBJ whole genome shotgun (WGS) entry which is preliminary data.</text>
</comment>
<name>A0A2H0UKE9_9BACT</name>
<evidence type="ECO:0000313" key="3">
    <source>
        <dbReference type="EMBL" id="PIR86879.1"/>
    </source>
</evidence>
<dbReference type="EMBL" id="PFBD01000023">
    <property type="protein sequence ID" value="PIR86879.1"/>
    <property type="molecule type" value="Genomic_DNA"/>
</dbReference>
<feature type="region of interest" description="Disordered" evidence="1">
    <location>
        <begin position="1"/>
        <end position="129"/>
    </location>
</feature>
<dbReference type="Proteomes" id="UP000229526">
    <property type="component" value="Unassembled WGS sequence"/>
</dbReference>
<evidence type="ECO:0000313" key="4">
    <source>
        <dbReference type="Proteomes" id="UP000229526"/>
    </source>
</evidence>
<evidence type="ECO:0000256" key="2">
    <source>
        <dbReference type="SAM" id="Phobius"/>
    </source>
</evidence>
<dbReference type="AlphaFoldDB" id="A0A2H0UKE9"/>
<keyword evidence="2" id="KW-1133">Transmembrane helix</keyword>
<feature type="compositionally biased region" description="Polar residues" evidence="1">
    <location>
        <begin position="34"/>
        <end position="49"/>
    </location>
</feature>
<feature type="transmembrane region" description="Helical" evidence="2">
    <location>
        <begin position="139"/>
        <end position="164"/>
    </location>
</feature>